<dbReference type="GO" id="GO:0006654">
    <property type="term" value="P:phosphatidic acid biosynthetic process"/>
    <property type="evidence" value="ECO:0007669"/>
    <property type="project" value="TreeGrafter"/>
</dbReference>
<evidence type="ECO:0000313" key="5">
    <source>
        <dbReference type="EMBL" id="CCV64611.1"/>
    </source>
</evidence>
<name>U4KS07_ALTPJ</name>
<reference evidence="5 6" key="1">
    <citation type="journal article" date="2013" name="J. Mol. Microbiol. Biotechnol.">
        <title>Analysis of the Complete Genomes of Acholeplasma brassicae , A. palmae and A. laidlawii and Their Comparison to the Obligate Parasites from ' Candidatus Phytoplasma'.</title>
        <authorList>
            <person name="Kube M."/>
            <person name="Siewert C."/>
            <person name="Migdoll A.M."/>
            <person name="Duduk B."/>
            <person name="Holz S."/>
            <person name="Rabus R."/>
            <person name="Seemuller E."/>
            <person name="Mitrovic J."/>
            <person name="Muller I."/>
            <person name="Buttner C."/>
            <person name="Reinhardt R."/>
        </authorList>
    </citation>
    <scope>NUCLEOTIDE SEQUENCE [LARGE SCALE GENOMIC DNA]</scope>
    <source>
        <strain evidence="5 6">J233</strain>
    </source>
</reference>
<dbReference type="SMART" id="SM00563">
    <property type="entry name" value="PlsC"/>
    <property type="match status" value="1"/>
</dbReference>
<evidence type="ECO:0000313" key="6">
    <source>
        <dbReference type="Proteomes" id="UP000032740"/>
    </source>
</evidence>
<dbReference type="AlphaFoldDB" id="U4KS07"/>
<dbReference type="SUPFAM" id="SSF69593">
    <property type="entry name" value="Glycerol-3-phosphate (1)-acyltransferase"/>
    <property type="match status" value="1"/>
</dbReference>
<dbReference type="PANTHER" id="PTHR10434">
    <property type="entry name" value="1-ACYL-SN-GLYCEROL-3-PHOSPHATE ACYLTRANSFERASE"/>
    <property type="match status" value="1"/>
</dbReference>
<evidence type="ECO:0000256" key="2">
    <source>
        <dbReference type="ARBA" id="ARBA00023315"/>
    </source>
</evidence>
<keyword evidence="2 5" id="KW-0012">Acyltransferase</keyword>
<organism evidence="5 6">
    <name type="scientific">Alteracholeplasma palmae (strain ATCC 49389 / J233)</name>
    <name type="common">Acholeplasma palmae</name>
    <dbReference type="NCBI Taxonomy" id="1318466"/>
    <lineage>
        <taxon>Bacteria</taxon>
        <taxon>Bacillati</taxon>
        <taxon>Mycoplasmatota</taxon>
        <taxon>Mollicutes</taxon>
        <taxon>Acholeplasmatales</taxon>
        <taxon>Acholeplasmataceae</taxon>
        <taxon>Acholeplasma</taxon>
    </lineage>
</organism>
<keyword evidence="3" id="KW-1133">Transmembrane helix</keyword>
<gene>
    <name evidence="5" type="ORF">BN85410340</name>
</gene>
<dbReference type="GO" id="GO:0003841">
    <property type="term" value="F:1-acylglycerol-3-phosphate O-acyltransferase activity"/>
    <property type="evidence" value="ECO:0007669"/>
    <property type="project" value="TreeGrafter"/>
</dbReference>
<dbReference type="Pfam" id="PF01553">
    <property type="entry name" value="Acyltransferase"/>
    <property type="match status" value="1"/>
</dbReference>
<dbReference type="STRING" id="1318466.BN85410340"/>
<dbReference type="InterPro" id="IPR002123">
    <property type="entry name" value="Plipid/glycerol_acylTrfase"/>
</dbReference>
<feature type="transmembrane region" description="Helical" evidence="3">
    <location>
        <begin position="37"/>
        <end position="58"/>
    </location>
</feature>
<dbReference type="EMBL" id="FO681347">
    <property type="protein sequence ID" value="CCV64611.1"/>
    <property type="molecule type" value="Genomic_DNA"/>
</dbReference>
<proteinExistence type="predicted"/>
<dbReference type="PANTHER" id="PTHR10434:SF11">
    <property type="entry name" value="1-ACYL-SN-GLYCEROL-3-PHOSPHATE ACYLTRANSFERASE"/>
    <property type="match status" value="1"/>
</dbReference>
<dbReference type="HOGENOM" id="CLU_095964_0_0_14"/>
<dbReference type="RefSeq" id="WP_026660966.1">
    <property type="nucleotide sequence ID" value="NC_022538.1"/>
</dbReference>
<keyword evidence="3" id="KW-0812">Transmembrane</keyword>
<evidence type="ECO:0000256" key="3">
    <source>
        <dbReference type="SAM" id="Phobius"/>
    </source>
</evidence>
<keyword evidence="1 5" id="KW-0808">Transferase</keyword>
<dbReference type="Proteomes" id="UP000032740">
    <property type="component" value="Chromosome"/>
</dbReference>
<keyword evidence="6" id="KW-1185">Reference proteome</keyword>
<protein>
    <submittedName>
        <fullName evidence="5">Predicted lysophospholipid acyltransferases (LPLATs) of glycerophospholipid biosynthesis,: AGPAT-like</fullName>
    </submittedName>
</protein>
<dbReference type="OrthoDB" id="1841587at2"/>
<accession>U4KS07</accession>
<evidence type="ECO:0000256" key="1">
    <source>
        <dbReference type="ARBA" id="ARBA00022679"/>
    </source>
</evidence>
<dbReference type="KEGG" id="apal:BN85410340"/>
<dbReference type="CDD" id="cd07989">
    <property type="entry name" value="LPLAT_AGPAT-like"/>
    <property type="match status" value="1"/>
</dbReference>
<feature type="domain" description="Phospholipid/glycerol acyltransferase" evidence="4">
    <location>
        <begin position="81"/>
        <end position="196"/>
    </location>
</feature>
<evidence type="ECO:0000259" key="4">
    <source>
        <dbReference type="SMART" id="SM00563"/>
    </source>
</evidence>
<sequence>MNDDKNNQYDPNEGTLETIKARPVTLKDDYKFFNKNIFFRLLSLFFIFSIKIFVEYLIARPFMGFRVKNKKYAKSLKKEGYVIISNHIHPIDTFMIGTTVLPKKIYAIMRESNLGVPIFGKVMRFSGGVPIPTKMKLFGKFLRLIPNELKSKKAILVMPETALIPYHVGIRPFSSGAFRIAINANSKILPVVYVYKKQRFLSKIFRSKPDFQLHFLEPVEVLDKGNTHDTVEFYKNYLHEVMTKYFNENSDLI</sequence>
<keyword evidence="3" id="KW-0472">Membrane</keyword>